<dbReference type="AlphaFoldDB" id="W0E5K5"/>
<evidence type="ECO:0000313" key="3">
    <source>
        <dbReference type="Proteomes" id="UP000010847"/>
    </source>
</evidence>
<dbReference type="HOGENOM" id="CLU_1745662_0_0_9"/>
<reference evidence="2 3" key="1">
    <citation type="submission" date="2013-12" db="EMBL/GenBank/DDBJ databases">
        <authorList>
            <consortium name="DOE Joint Genome Institute"/>
            <person name="Smidt H."/>
            <person name="Huntemann M."/>
            <person name="Han J."/>
            <person name="Chen A."/>
            <person name="Kyrpides N."/>
            <person name="Mavromatis K."/>
            <person name="Markowitz V."/>
            <person name="Palaniappan K."/>
            <person name="Ivanova N."/>
            <person name="Schaumberg A."/>
            <person name="Pati A."/>
            <person name="Liolios K."/>
            <person name="Nordberg H.P."/>
            <person name="Cantor M.N."/>
            <person name="Hua S.X."/>
            <person name="Woyke T."/>
        </authorList>
    </citation>
    <scope>NUCLEOTIDE SEQUENCE [LARGE SCALE GENOMIC DNA]</scope>
    <source>
        <strain evidence="3">DSM 15288</strain>
    </source>
</reference>
<dbReference type="Proteomes" id="UP000010847">
    <property type="component" value="Chromosome"/>
</dbReference>
<dbReference type="InterPro" id="IPR024300">
    <property type="entry name" value="SipL_SPOCS_dom"/>
</dbReference>
<keyword evidence="3" id="KW-1185">Reference proteome</keyword>
<dbReference type="EMBL" id="CP007032">
    <property type="protein sequence ID" value="AHF06145.1"/>
    <property type="molecule type" value="Genomic_DNA"/>
</dbReference>
<dbReference type="STRING" id="871968.DESME_03085"/>
<proteinExistence type="predicted"/>
<organism evidence="2 3">
    <name type="scientific">Desulfitobacterium metallireducens DSM 15288</name>
    <dbReference type="NCBI Taxonomy" id="871968"/>
    <lineage>
        <taxon>Bacteria</taxon>
        <taxon>Bacillati</taxon>
        <taxon>Bacillota</taxon>
        <taxon>Clostridia</taxon>
        <taxon>Eubacteriales</taxon>
        <taxon>Desulfitobacteriaceae</taxon>
        <taxon>Desulfitobacterium</taxon>
    </lineage>
</organism>
<protein>
    <recommendedName>
        <fullName evidence="1">SipL SPOCS domain-containing protein</fullName>
    </recommendedName>
</protein>
<name>W0E5K5_9FIRM</name>
<dbReference type="OrthoDB" id="1716276at2"/>
<evidence type="ECO:0000259" key="1">
    <source>
        <dbReference type="Pfam" id="PF12673"/>
    </source>
</evidence>
<dbReference type="KEGG" id="dmt:DESME_03085"/>
<dbReference type="RefSeq" id="WP_006719048.1">
    <property type="nucleotide sequence ID" value="NZ_CP007032.1"/>
</dbReference>
<dbReference type="eggNOG" id="ENOG50331D4">
    <property type="taxonomic scope" value="Bacteria"/>
</dbReference>
<evidence type="ECO:0000313" key="2">
    <source>
        <dbReference type="EMBL" id="AHF06145.1"/>
    </source>
</evidence>
<dbReference type="Pfam" id="PF12673">
    <property type="entry name" value="SipL"/>
    <property type="match status" value="1"/>
</dbReference>
<sequence>MVSTLKGLIEYEGTAQQLPKFSDPLAALKELNVEEIVDIPPTKPDIELILKVKSELVILSTKVIKTPIGKSLENQTLTGWKLIVEGELRQVVLYVADERCQSIHGAHFNVPFSTFIVLPPDFDETQCLTVEGYIEDIYAEQIGTRKIFKNITLLLVAQIS</sequence>
<feature type="domain" description="SipL SPOCS" evidence="1">
    <location>
        <begin position="45"/>
        <end position="140"/>
    </location>
</feature>
<accession>W0E5K5</accession>
<gene>
    <name evidence="2" type="ORF">DESME_03085</name>
</gene>